<evidence type="ECO:0000256" key="1">
    <source>
        <dbReference type="ARBA" id="ARBA00022801"/>
    </source>
</evidence>
<dbReference type="PANTHER" id="PTHR10272">
    <property type="entry name" value="PLATELET-ACTIVATING FACTOR ACETYLHYDROLASE"/>
    <property type="match status" value="1"/>
</dbReference>
<evidence type="ECO:0000256" key="5">
    <source>
        <dbReference type="SAM" id="SignalP"/>
    </source>
</evidence>
<evidence type="ECO:0000313" key="7">
    <source>
        <dbReference type="Proteomes" id="UP001216579"/>
    </source>
</evidence>
<evidence type="ECO:0000256" key="3">
    <source>
        <dbReference type="ARBA" id="ARBA00023098"/>
    </source>
</evidence>
<feature type="region of interest" description="Disordered" evidence="4">
    <location>
        <begin position="39"/>
        <end position="83"/>
    </location>
</feature>
<dbReference type="PROSITE" id="PS51318">
    <property type="entry name" value="TAT"/>
    <property type="match status" value="1"/>
</dbReference>
<dbReference type="InterPro" id="IPR006311">
    <property type="entry name" value="TAT_signal"/>
</dbReference>
<evidence type="ECO:0000313" key="6">
    <source>
        <dbReference type="EMBL" id="MDF3290618.1"/>
    </source>
</evidence>
<proteinExistence type="predicted"/>
<dbReference type="RefSeq" id="WP_276094003.1">
    <property type="nucleotide sequence ID" value="NZ_JARJBC010000008.1"/>
</dbReference>
<sequence>MPHRRPPRRSRLLSRAVGTAGALAVVLGAGIAPASAAAKAPGAPATGFSPDEDVPWAPTKDEAPLQHKSVHPATTRGRTDGDALQLNLPAPTGRYSVGTVSLHLVDTSRTDPYVPGNARELMVSVWYPAAATSGHAQAPWMPSISGASFLASRGLSPDQVSLPETAGHVLAPVDTKLGKLPVLLYSTGLHSDRAMGTALVEDLASRGYIVVTVDHTHDANEVEFPGGRLETDAMPSNAHSSHTVAVRAADIHFVINQLAKIAKGGNPDVDHAKLPSGLAGAVDMSRIGMFGWSLGGGAVPASMQLDSRIRAGADLDGQFFGPATSEDLNRPFMLFSSGTHNRNDDSSWRTLWSHLTGYRLDIQLKGSAHLSFSDNEAMVPQEADLLGLSQSDLQQEFGTIDPNRAIEIQRVYLAAFFDQHLRNKHSTLLNGPNKQYPEINFVR</sequence>
<keyword evidence="3" id="KW-0443">Lipid metabolism</keyword>
<keyword evidence="7" id="KW-1185">Reference proteome</keyword>
<dbReference type="InterPro" id="IPR029058">
    <property type="entry name" value="AB_hydrolase_fold"/>
</dbReference>
<feature type="signal peptide" evidence="5">
    <location>
        <begin position="1"/>
        <end position="36"/>
    </location>
</feature>
<evidence type="ECO:0000256" key="2">
    <source>
        <dbReference type="ARBA" id="ARBA00022963"/>
    </source>
</evidence>
<dbReference type="Gene3D" id="3.40.50.1820">
    <property type="entry name" value="alpha/beta hydrolase"/>
    <property type="match status" value="1"/>
</dbReference>
<dbReference type="PANTHER" id="PTHR10272:SF0">
    <property type="entry name" value="PLATELET-ACTIVATING FACTOR ACETYLHYDROLASE"/>
    <property type="match status" value="1"/>
</dbReference>
<keyword evidence="1 6" id="KW-0378">Hydrolase</keyword>
<evidence type="ECO:0000256" key="4">
    <source>
        <dbReference type="SAM" id="MobiDB-lite"/>
    </source>
</evidence>
<dbReference type="Proteomes" id="UP001216579">
    <property type="component" value="Unassembled WGS sequence"/>
</dbReference>
<comment type="caution">
    <text evidence="6">The sequence shown here is derived from an EMBL/GenBank/DDBJ whole genome shotgun (WGS) entry which is preliminary data.</text>
</comment>
<name>A0ABT5ZNN5_9ACTN</name>
<dbReference type="GO" id="GO:0016787">
    <property type="term" value="F:hydrolase activity"/>
    <property type="evidence" value="ECO:0007669"/>
    <property type="project" value="UniProtKB-KW"/>
</dbReference>
<feature type="chain" id="PRO_5047531143" evidence="5">
    <location>
        <begin position="37"/>
        <end position="443"/>
    </location>
</feature>
<organism evidence="6 7">
    <name type="scientific">Streptomyces silvisoli</name>
    <dbReference type="NCBI Taxonomy" id="3034235"/>
    <lineage>
        <taxon>Bacteria</taxon>
        <taxon>Bacillati</taxon>
        <taxon>Actinomycetota</taxon>
        <taxon>Actinomycetes</taxon>
        <taxon>Kitasatosporales</taxon>
        <taxon>Streptomycetaceae</taxon>
        <taxon>Streptomyces</taxon>
    </lineage>
</organism>
<protein>
    <submittedName>
        <fullName evidence="6">Hydrolase</fullName>
    </submittedName>
</protein>
<reference evidence="6 7" key="1">
    <citation type="submission" date="2023-03" db="EMBL/GenBank/DDBJ databases">
        <title>Draft genome sequence of Streptomyces sp. RB6PN23 isolated from peat swamp forest in Thailand.</title>
        <authorList>
            <person name="Klaysubun C."/>
            <person name="Duangmal K."/>
        </authorList>
    </citation>
    <scope>NUCLEOTIDE SEQUENCE [LARGE SCALE GENOMIC DNA]</scope>
    <source>
        <strain evidence="6 7">RB6PN23</strain>
    </source>
</reference>
<dbReference type="SUPFAM" id="SSF53474">
    <property type="entry name" value="alpha/beta-Hydrolases"/>
    <property type="match status" value="1"/>
</dbReference>
<keyword evidence="5" id="KW-0732">Signal</keyword>
<accession>A0ABT5ZNN5</accession>
<gene>
    <name evidence="6" type="ORF">P3G67_15455</name>
</gene>
<dbReference type="EMBL" id="JARJBC010000008">
    <property type="protein sequence ID" value="MDF3290618.1"/>
    <property type="molecule type" value="Genomic_DNA"/>
</dbReference>
<dbReference type="Pfam" id="PF03403">
    <property type="entry name" value="PAF-AH_p_II"/>
    <property type="match status" value="2"/>
</dbReference>
<keyword evidence="2" id="KW-0442">Lipid degradation</keyword>